<feature type="transmembrane region" description="Helical" evidence="3">
    <location>
        <begin position="298"/>
        <end position="316"/>
    </location>
</feature>
<feature type="transmembrane region" description="Helical" evidence="3">
    <location>
        <begin position="153"/>
        <end position="178"/>
    </location>
</feature>
<comment type="caution">
    <text evidence="4">The sequence shown here is derived from an EMBL/GenBank/DDBJ whole genome shotgun (WGS) entry which is preliminary data.</text>
</comment>
<feature type="transmembrane region" description="Helical" evidence="3">
    <location>
        <begin position="323"/>
        <end position="347"/>
    </location>
</feature>
<dbReference type="InterPro" id="IPR050327">
    <property type="entry name" value="Proton-linked_MCT"/>
</dbReference>
<evidence type="ECO:0000313" key="4">
    <source>
        <dbReference type="EMBL" id="KAF4623674.1"/>
    </source>
</evidence>
<sequence length="447" mass="48158">MSLQKTYNAFRSEDTLHTSASALTDTDISSVTVPAEASTKSGLRQVGTNIDEDEDFREGGLRGWLCVAGAYSNSFGIYQDYYTRIYLTDVSSSAISWIGSVNSFVVIASGGLYAGALYDRGYFYYLLYGGSFLTSFSLFMLSLAKPNHIYQNFLAQAIGHGIGAGMMYVPSVAVLSLYFRRRRALVMTIVASGSSFGALIHPIMLNNLIHTRLGFSGATRISAAIISFCLLVACLLLRPRLPPPKVKPSMGSVLSSFYRNDLPYTAVSAGLFFFTTGFYFPLYYLQLDGIKHGLSDEFSFYAIVILNASNFIGRLVPGLLINALGTVNMVVASALSASAVIFGMIGLKSVTSVVLIAVSYGFMAGVFVTLQGPLIASITTDLSHLGTRLGVAYLFCAMGALIGPPIHGALLSDDFIWWKSAVFSGVCALIGTMCFASLYFTMRTGKT</sequence>
<dbReference type="GO" id="GO:0022857">
    <property type="term" value="F:transmembrane transporter activity"/>
    <property type="evidence" value="ECO:0007669"/>
    <property type="project" value="InterPro"/>
</dbReference>
<feature type="transmembrane region" description="Helical" evidence="3">
    <location>
        <begin position="262"/>
        <end position="286"/>
    </location>
</feature>
<keyword evidence="3" id="KW-1133">Transmembrane helix</keyword>
<dbReference type="InterPro" id="IPR011701">
    <property type="entry name" value="MFS"/>
</dbReference>
<evidence type="ECO:0000256" key="3">
    <source>
        <dbReference type="SAM" id="Phobius"/>
    </source>
</evidence>
<dbReference type="PANTHER" id="PTHR11360:SF234">
    <property type="entry name" value="MFS-TYPE TRANSPORTER DBAD-RELATED"/>
    <property type="match status" value="1"/>
</dbReference>
<feature type="transmembrane region" description="Helical" evidence="3">
    <location>
        <begin position="353"/>
        <end position="378"/>
    </location>
</feature>
<dbReference type="SUPFAM" id="SSF103473">
    <property type="entry name" value="MFS general substrate transporter"/>
    <property type="match status" value="1"/>
</dbReference>
<evidence type="ECO:0008006" key="6">
    <source>
        <dbReference type="Google" id="ProtNLM"/>
    </source>
</evidence>
<feature type="transmembrane region" description="Helical" evidence="3">
    <location>
        <begin position="122"/>
        <end position="141"/>
    </location>
</feature>
<dbReference type="GO" id="GO:0016020">
    <property type="term" value="C:membrane"/>
    <property type="evidence" value="ECO:0007669"/>
    <property type="project" value="UniProtKB-SubCell"/>
</dbReference>
<keyword evidence="3" id="KW-0812">Transmembrane</keyword>
<gene>
    <name evidence="4" type="ORF">D9613_001514</name>
</gene>
<evidence type="ECO:0000313" key="5">
    <source>
        <dbReference type="Proteomes" id="UP000521872"/>
    </source>
</evidence>
<comment type="subcellular location">
    <subcellularLocation>
        <location evidence="1">Membrane</location>
        <topology evidence="1">Multi-pass membrane protein</topology>
    </subcellularLocation>
</comment>
<dbReference type="Gene3D" id="1.20.1250.20">
    <property type="entry name" value="MFS general substrate transporter like domains"/>
    <property type="match status" value="2"/>
</dbReference>
<feature type="transmembrane region" description="Helical" evidence="3">
    <location>
        <begin position="221"/>
        <end position="241"/>
    </location>
</feature>
<dbReference type="PANTHER" id="PTHR11360">
    <property type="entry name" value="MONOCARBOXYLATE TRANSPORTER"/>
    <property type="match status" value="1"/>
</dbReference>
<feature type="transmembrane region" description="Helical" evidence="3">
    <location>
        <begin position="416"/>
        <end position="440"/>
    </location>
</feature>
<feature type="transmembrane region" description="Helical" evidence="3">
    <location>
        <begin position="94"/>
        <end position="115"/>
    </location>
</feature>
<protein>
    <recommendedName>
        <fullName evidence="6">Major facilitator superfamily (MFS) profile domain-containing protein</fullName>
    </recommendedName>
</protein>
<keyword evidence="5" id="KW-1185">Reference proteome</keyword>
<comment type="similarity">
    <text evidence="2">Belongs to the major facilitator superfamily. Monocarboxylate porter (TC 2.A.1.13) family.</text>
</comment>
<feature type="transmembrane region" description="Helical" evidence="3">
    <location>
        <begin position="390"/>
        <end position="410"/>
    </location>
</feature>
<proteinExistence type="inferred from homology"/>
<dbReference type="AlphaFoldDB" id="A0A8H4R513"/>
<accession>A0A8H4R513</accession>
<name>A0A8H4R513_9AGAR</name>
<dbReference type="InterPro" id="IPR036259">
    <property type="entry name" value="MFS_trans_sf"/>
</dbReference>
<dbReference type="Proteomes" id="UP000521872">
    <property type="component" value="Unassembled WGS sequence"/>
</dbReference>
<evidence type="ECO:0000256" key="1">
    <source>
        <dbReference type="ARBA" id="ARBA00004141"/>
    </source>
</evidence>
<evidence type="ECO:0000256" key="2">
    <source>
        <dbReference type="ARBA" id="ARBA00006727"/>
    </source>
</evidence>
<keyword evidence="3" id="KW-0472">Membrane</keyword>
<reference evidence="4 5" key="1">
    <citation type="submission" date="2019-12" db="EMBL/GenBank/DDBJ databases">
        <authorList>
            <person name="Floudas D."/>
            <person name="Bentzer J."/>
            <person name="Ahren D."/>
            <person name="Johansson T."/>
            <person name="Persson P."/>
            <person name="Tunlid A."/>
        </authorList>
    </citation>
    <scope>NUCLEOTIDE SEQUENCE [LARGE SCALE GENOMIC DNA]</scope>
    <source>
        <strain evidence="4 5">CBS 102.39</strain>
    </source>
</reference>
<dbReference type="EMBL" id="JAACJL010000001">
    <property type="protein sequence ID" value="KAF4623674.1"/>
    <property type="molecule type" value="Genomic_DNA"/>
</dbReference>
<dbReference type="Pfam" id="PF07690">
    <property type="entry name" value="MFS_1"/>
    <property type="match status" value="1"/>
</dbReference>
<feature type="transmembrane region" description="Helical" evidence="3">
    <location>
        <begin position="185"/>
        <end position="209"/>
    </location>
</feature>
<organism evidence="4 5">
    <name type="scientific">Agrocybe pediades</name>
    <dbReference type="NCBI Taxonomy" id="84607"/>
    <lineage>
        <taxon>Eukaryota</taxon>
        <taxon>Fungi</taxon>
        <taxon>Dikarya</taxon>
        <taxon>Basidiomycota</taxon>
        <taxon>Agaricomycotina</taxon>
        <taxon>Agaricomycetes</taxon>
        <taxon>Agaricomycetidae</taxon>
        <taxon>Agaricales</taxon>
        <taxon>Agaricineae</taxon>
        <taxon>Strophariaceae</taxon>
        <taxon>Agrocybe</taxon>
    </lineage>
</organism>